<keyword evidence="4" id="KW-0547">Nucleotide-binding</keyword>
<proteinExistence type="predicted"/>
<dbReference type="InterPro" id="IPR020003">
    <property type="entry name" value="ATPase_a/bsu_AS"/>
</dbReference>
<dbReference type="PANTHER" id="PTHR15184:SF9">
    <property type="entry name" value="SPI-1 TYPE 3 SECRETION SYSTEM ATPASE"/>
    <property type="match status" value="1"/>
</dbReference>
<keyword evidence="6" id="KW-0653">Protein transport</keyword>
<dbReference type="InterPro" id="IPR003593">
    <property type="entry name" value="AAA+_ATPase"/>
</dbReference>
<dbReference type="GO" id="GO:0005737">
    <property type="term" value="C:cytoplasm"/>
    <property type="evidence" value="ECO:0007669"/>
    <property type="project" value="UniProtKB-SubCell"/>
</dbReference>
<dbReference type="SMART" id="SM00382">
    <property type="entry name" value="AAA"/>
    <property type="match status" value="1"/>
</dbReference>
<keyword evidence="5" id="KW-0067">ATP-binding</keyword>
<dbReference type="EMBL" id="FNLO01000001">
    <property type="protein sequence ID" value="SDV46275.1"/>
    <property type="molecule type" value="Genomic_DNA"/>
</dbReference>
<dbReference type="STRING" id="1770053.SAMN05216551_101219"/>
<dbReference type="PANTHER" id="PTHR15184">
    <property type="entry name" value="ATP SYNTHASE"/>
    <property type="match status" value="1"/>
</dbReference>
<keyword evidence="11" id="KW-1185">Reference proteome</keyword>
<evidence type="ECO:0000256" key="8">
    <source>
        <dbReference type="ARBA" id="ARBA00034006"/>
    </source>
</evidence>
<gene>
    <name evidence="10" type="ORF">SAMN05216551_101219</name>
</gene>
<evidence type="ECO:0000256" key="2">
    <source>
        <dbReference type="ARBA" id="ARBA00022448"/>
    </source>
</evidence>
<dbReference type="GO" id="GO:0008564">
    <property type="term" value="F:protein-exporting ATPase activity"/>
    <property type="evidence" value="ECO:0007669"/>
    <property type="project" value="UniProtKB-EC"/>
</dbReference>
<evidence type="ECO:0000256" key="5">
    <source>
        <dbReference type="ARBA" id="ARBA00022840"/>
    </source>
</evidence>
<keyword evidence="7" id="KW-1278">Translocase</keyword>
<dbReference type="GO" id="GO:0030254">
    <property type="term" value="P:protein secretion by the type III secretion system"/>
    <property type="evidence" value="ECO:0007669"/>
    <property type="project" value="InterPro"/>
</dbReference>
<dbReference type="InterPro" id="IPR005714">
    <property type="entry name" value="ATPase_T3SS_FliI/YscN"/>
</dbReference>
<keyword evidence="2" id="KW-0813">Transport</keyword>
<dbReference type="GO" id="GO:0046933">
    <property type="term" value="F:proton-transporting ATP synthase activity, rotational mechanism"/>
    <property type="evidence" value="ECO:0007669"/>
    <property type="project" value="TreeGrafter"/>
</dbReference>
<organism evidence="10 11">
    <name type="scientific">Chitinasiproducens palmae</name>
    <dbReference type="NCBI Taxonomy" id="1770053"/>
    <lineage>
        <taxon>Bacteria</taxon>
        <taxon>Pseudomonadati</taxon>
        <taxon>Pseudomonadota</taxon>
        <taxon>Betaproteobacteria</taxon>
        <taxon>Burkholderiales</taxon>
        <taxon>Burkholderiaceae</taxon>
        <taxon>Chitinasiproducens</taxon>
    </lineage>
</organism>
<dbReference type="RefSeq" id="WP_091903708.1">
    <property type="nucleotide sequence ID" value="NZ_FNLO01000001.1"/>
</dbReference>
<evidence type="ECO:0000313" key="10">
    <source>
        <dbReference type="EMBL" id="SDV46275.1"/>
    </source>
</evidence>
<evidence type="ECO:0000256" key="3">
    <source>
        <dbReference type="ARBA" id="ARBA00022490"/>
    </source>
</evidence>
<dbReference type="GO" id="GO:0016887">
    <property type="term" value="F:ATP hydrolysis activity"/>
    <property type="evidence" value="ECO:0007669"/>
    <property type="project" value="InterPro"/>
</dbReference>
<evidence type="ECO:0000313" key="11">
    <source>
        <dbReference type="Proteomes" id="UP000243719"/>
    </source>
</evidence>
<dbReference type="InterPro" id="IPR027417">
    <property type="entry name" value="P-loop_NTPase"/>
</dbReference>
<evidence type="ECO:0000256" key="1">
    <source>
        <dbReference type="ARBA" id="ARBA00004496"/>
    </source>
</evidence>
<dbReference type="Proteomes" id="UP000243719">
    <property type="component" value="Unassembled WGS sequence"/>
</dbReference>
<dbReference type="InterPro" id="IPR000194">
    <property type="entry name" value="ATPase_F1/V1/A1_a/bsu_nucl-bd"/>
</dbReference>
<name>A0A1H2PJ17_9BURK</name>
<dbReference type="PROSITE" id="PS00152">
    <property type="entry name" value="ATPASE_ALPHA_BETA"/>
    <property type="match status" value="1"/>
</dbReference>
<dbReference type="SUPFAM" id="SSF52540">
    <property type="entry name" value="P-loop containing nucleoside triphosphate hydrolases"/>
    <property type="match status" value="1"/>
</dbReference>
<reference evidence="11" key="1">
    <citation type="submission" date="2016-09" db="EMBL/GenBank/DDBJ databases">
        <authorList>
            <person name="Varghese N."/>
            <person name="Submissions S."/>
        </authorList>
    </citation>
    <scope>NUCLEOTIDE SEQUENCE [LARGE SCALE GENOMIC DNA]</scope>
    <source>
        <strain evidence="11">JS23</strain>
    </source>
</reference>
<dbReference type="GO" id="GO:0030257">
    <property type="term" value="C:type III protein secretion system complex"/>
    <property type="evidence" value="ECO:0007669"/>
    <property type="project" value="InterPro"/>
</dbReference>
<feature type="domain" description="AAA+ ATPase" evidence="9">
    <location>
        <begin position="170"/>
        <end position="351"/>
    </location>
</feature>
<dbReference type="InterPro" id="IPR050053">
    <property type="entry name" value="ATPase_alpha/beta_chains"/>
</dbReference>
<dbReference type="NCBIfam" id="TIGR01026">
    <property type="entry name" value="fliI_yscN"/>
    <property type="match status" value="1"/>
</dbReference>
<dbReference type="Pfam" id="PF18269">
    <property type="entry name" value="T3SS_ATPase_C"/>
    <property type="match status" value="1"/>
</dbReference>
<protein>
    <submittedName>
        <fullName evidence="10">ATP synthase in type III secretion protein N</fullName>
    </submittedName>
</protein>
<comment type="subcellular location">
    <subcellularLocation>
        <location evidence="1">Cytoplasm</location>
    </subcellularLocation>
</comment>
<comment type="catalytic activity">
    <reaction evidence="8">
        <text>ATP + H2O + cellular proteinSide 1 = ADP + phosphate + cellular proteinSide 2.</text>
        <dbReference type="EC" id="7.4.2.8"/>
    </reaction>
</comment>
<sequence length="450" mass="47180">MSGRRVFGTATQRSGLAGLGDYGAHPSRIRGTTIEAPLDGVAVGESCMVRAALGDARALARARVQALSAEGATLSLLGAVDGLTRAALVMPTGRTAHVTVGSHLLGAVIDGEGRVVGRLSPVDESLPGFASAAATWPLECEPPGPEARLPVDVPFHTGIRVIDGVLTCGVGQRIGIFGAAGAGKSMLMQMLLRHGQADVSVVALVGERGRELSECIAALRASPRGGRTVLVHATSDQPSALRANAAAVATAIAEWLRDSGADVLLFVDSITRHVRALRDVALSAGEPVARAGYPASVFERLPRLLERPGATRRGSVTAFYTVLIESEDESDPVGDEIRSLLDGHVLLSRELAGKGHFPAIDVLRSVSRVFNAVASPAHVQAASRMRAMLALYKEWRLYIELGEYREGQNAEVDAMLAARGELDTFLRQGLAESSAMAQTVARMGALVGQD</sequence>
<dbReference type="GO" id="GO:0005524">
    <property type="term" value="F:ATP binding"/>
    <property type="evidence" value="ECO:0007669"/>
    <property type="project" value="UniProtKB-KW"/>
</dbReference>
<dbReference type="Pfam" id="PF00006">
    <property type="entry name" value="ATP-synt_ab"/>
    <property type="match status" value="1"/>
</dbReference>
<keyword evidence="3" id="KW-0963">Cytoplasm</keyword>
<accession>A0A1H2PJ17</accession>
<evidence type="ECO:0000256" key="4">
    <source>
        <dbReference type="ARBA" id="ARBA00022741"/>
    </source>
</evidence>
<evidence type="ECO:0000259" key="9">
    <source>
        <dbReference type="SMART" id="SM00382"/>
    </source>
</evidence>
<evidence type="ECO:0000256" key="6">
    <source>
        <dbReference type="ARBA" id="ARBA00022927"/>
    </source>
</evidence>
<dbReference type="AlphaFoldDB" id="A0A1H2PJ17"/>
<dbReference type="InterPro" id="IPR040627">
    <property type="entry name" value="T3SS_ATPase_C"/>
</dbReference>
<dbReference type="Gene3D" id="3.40.50.12240">
    <property type="match status" value="1"/>
</dbReference>
<evidence type="ECO:0000256" key="7">
    <source>
        <dbReference type="ARBA" id="ARBA00022967"/>
    </source>
</evidence>
<dbReference type="OrthoDB" id="9803053at2"/>